<dbReference type="GO" id="GO:0016884">
    <property type="term" value="F:carbon-nitrogen ligase activity, with glutamine as amido-N-donor"/>
    <property type="evidence" value="ECO:0007669"/>
    <property type="project" value="InterPro"/>
</dbReference>
<dbReference type="AlphaFoldDB" id="A0A7C1FFF3"/>
<dbReference type="Pfam" id="PF09424">
    <property type="entry name" value="YqeY"/>
    <property type="match status" value="1"/>
</dbReference>
<dbReference type="InterPro" id="IPR019004">
    <property type="entry name" value="YqeY/Aim41"/>
</dbReference>
<sequence>MDRSVCAQMVIRRGVVMSEMAMSLMERIDADLKQAMRERNETAKLALRGLKTALMQARTSGEQAHELSEDEVIEVVRREAKRRKEAAEEFERLGAPDRAAAEMLEYQVLQQYLPQQLTEAEIEELARSVIAEVGATSLKQMGQVMQAVLAKTGARADGRTVNQIVRRLLSQ</sequence>
<name>A0A7C1FFF3_9CHLR</name>
<dbReference type="Gene3D" id="1.10.10.410">
    <property type="match status" value="1"/>
</dbReference>
<gene>
    <name evidence="1" type="ORF">ENQ20_02455</name>
</gene>
<proteinExistence type="predicted"/>
<accession>A0A7C1FFF3</accession>
<reference evidence="1" key="1">
    <citation type="journal article" date="2020" name="mSystems">
        <title>Genome- and Community-Level Interaction Insights into Carbon Utilization and Element Cycling Functions of Hydrothermarchaeota in Hydrothermal Sediment.</title>
        <authorList>
            <person name="Zhou Z."/>
            <person name="Liu Y."/>
            <person name="Xu W."/>
            <person name="Pan J."/>
            <person name="Luo Z.H."/>
            <person name="Li M."/>
        </authorList>
    </citation>
    <scope>NUCLEOTIDE SEQUENCE [LARGE SCALE GENOMIC DNA]</scope>
    <source>
        <strain evidence="1">SpSt-289</strain>
    </source>
</reference>
<dbReference type="Gene3D" id="1.10.1510.10">
    <property type="entry name" value="Uncharacterised protein YqeY/AIM41 PF09424, N-terminal domain"/>
    <property type="match status" value="1"/>
</dbReference>
<dbReference type="InterPro" id="IPR003789">
    <property type="entry name" value="Asn/Gln_tRNA_amidoTrase-B-like"/>
</dbReference>
<dbReference type="EMBL" id="DSMG01000036">
    <property type="protein sequence ID" value="HDX30336.1"/>
    <property type="molecule type" value="Genomic_DNA"/>
</dbReference>
<dbReference type="InterPro" id="IPR042184">
    <property type="entry name" value="YqeY/Aim41_N"/>
</dbReference>
<evidence type="ECO:0000313" key="1">
    <source>
        <dbReference type="EMBL" id="HDX30336.1"/>
    </source>
</evidence>
<protein>
    <submittedName>
        <fullName evidence="1">GatB/YqeY domain-containing protein</fullName>
    </submittedName>
</protein>
<dbReference type="PANTHER" id="PTHR28055">
    <property type="entry name" value="ALTERED INHERITANCE OF MITOCHONDRIA PROTEIN 41, MITOCHONDRIAL"/>
    <property type="match status" value="1"/>
</dbReference>
<dbReference type="PANTHER" id="PTHR28055:SF1">
    <property type="entry name" value="ALTERED INHERITANCE OF MITOCHONDRIA PROTEIN 41, MITOCHONDRIAL"/>
    <property type="match status" value="1"/>
</dbReference>
<organism evidence="1">
    <name type="scientific">Caldilinea aerophila</name>
    <dbReference type="NCBI Taxonomy" id="133453"/>
    <lineage>
        <taxon>Bacteria</taxon>
        <taxon>Bacillati</taxon>
        <taxon>Chloroflexota</taxon>
        <taxon>Caldilineae</taxon>
        <taxon>Caldilineales</taxon>
        <taxon>Caldilineaceae</taxon>
        <taxon>Caldilinea</taxon>
    </lineage>
</organism>
<dbReference type="InterPro" id="IPR023168">
    <property type="entry name" value="GatB_Yqey_C_2"/>
</dbReference>
<dbReference type="SUPFAM" id="SSF89095">
    <property type="entry name" value="GatB/YqeY motif"/>
    <property type="match status" value="1"/>
</dbReference>
<comment type="caution">
    <text evidence="1">The sequence shown here is derived from an EMBL/GenBank/DDBJ whole genome shotgun (WGS) entry which is preliminary data.</text>
</comment>